<organism evidence="6 7">
    <name type="scientific">Ezakiella coagulans</name>
    <dbReference type="NCBI Taxonomy" id="46507"/>
    <lineage>
        <taxon>Bacteria</taxon>
        <taxon>Bacillati</taxon>
        <taxon>Bacillota</taxon>
        <taxon>Tissierellia</taxon>
        <taxon>Ezakiella</taxon>
    </lineage>
</organism>
<dbReference type="PANTHER" id="PTHR47053">
    <property type="entry name" value="MUREIN DD-ENDOPEPTIDASE MEPH-RELATED"/>
    <property type="match status" value="1"/>
</dbReference>
<evidence type="ECO:0000313" key="6">
    <source>
        <dbReference type="EMBL" id="PVY94012.1"/>
    </source>
</evidence>
<dbReference type="InterPro" id="IPR000064">
    <property type="entry name" value="NLP_P60_dom"/>
</dbReference>
<dbReference type="AlphaFoldDB" id="A0A2U1E2F8"/>
<feature type="domain" description="NlpC/P60" evidence="5">
    <location>
        <begin position="216"/>
        <end position="339"/>
    </location>
</feature>
<evidence type="ECO:0000256" key="2">
    <source>
        <dbReference type="ARBA" id="ARBA00022670"/>
    </source>
</evidence>
<protein>
    <submittedName>
        <fullName evidence="6">NlpC/P60 family protein</fullName>
    </submittedName>
</protein>
<dbReference type="PROSITE" id="PS51935">
    <property type="entry name" value="NLPC_P60"/>
    <property type="match status" value="1"/>
</dbReference>
<evidence type="ECO:0000256" key="4">
    <source>
        <dbReference type="ARBA" id="ARBA00022807"/>
    </source>
</evidence>
<dbReference type="RefSeq" id="WP_052085375.1">
    <property type="nucleotide sequence ID" value="NZ_CAUPJO010000003.1"/>
</dbReference>
<name>A0A2U1E2F8_9FIRM</name>
<dbReference type="Pfam" id="PF00877">
    <property type="entry name" value="NLPC_P60"/>
    <property type="match status" value="1"/>
</dbReference>
<evidence type="ECO:0000256" key="3">
    <source>
        <dbReference type="ARBA" id="ARBA00022801"/>
    </source>
</evidence>
<sequence length="339" mass="37323">MHKVIKNVLRVTGAVAVLALATFDTGTIINPVQVTTPSGKQTSFTDGENVEIKETKSEGYVVVKNNENVLVTKNNILLKEVVSSNIVVKRITALKKDKNTDDAIRFLLEDEELSVIKNEGQFSLVKTEDDLTGYVLSEDISVSVMPKINLGFIKNAFVYGGRQYNKDDAVIVRDYENGNFICLDNAGNILAIQKDNIRFQDEFLNRSDDELNRVNIAESNNLVSIAKSQLGKPYVFGSSGPSSFDCSGFTTFVFRQMGIKLPRTSVSQSRFGKPVDKANLQVGDLLFFNTSGAGVSHVGIYIGNGQFIHSASGINPGVVIDKLNSNYYIRTYVNARRVL</sequence>
<dbReference type="Gene3D" id="3.90.1720.10">
    <property type="entry name" value="endopeptidase domain like (from Nostoc punctiforme)"/>
    <property type="match status" value="1"/>
</dbReference>
<gene>
    <name evidence="6" type="ORF">C7381_1078</name>
</gene>
<reference evidence="6 7" key="1">
    <citation type="submission" date="2018-04" db="EMBL/GenBank/DDBJ databases">
        <title>Genomic Encyclopedia of Type Strains, Phase IV (KMG-IV): sequencing the most valuable type-strain genomes for metagenomic binning, comparative biology and taxonomic classification.</title>
        <authorList>
            <person name="Goeker M."/>
        </authorList>
    </citation>
    <scope>NUCLEOTIDE SEQUENCE [LARGE SCALE GENOMIC DNA]</scope>
    <source>
        <strain evidence="6 7">DSM 20705</strain>
    </source>
</reference>
<comment type="caution">
    <text evidence="6">The sequence shown here is derived from an EMBL/GenBank/DDBJ whole genome shotgun (WGS) entry which is preliminary data.</text>
</comment>
<dbReference type="Proteomes" id="UP000245793">
    <property type="component" value="Unassembled WGS sequence"/>
</dbReference>
<dbReference type="GO" id="GO:0008234">
    <property type="term" value="F:cysteine-type peptidase activity"/>
    <property type="evidence" value="ECO:0007669"/>
    <property type="project" value="UniProtKB-KW"/>
</dbReference>
<keyword evidence="7" id="KW-1185">Reference proteome</keyword>
<dbReference type="SUPFAM" id="SSF54001">
    <property type="entry name" value="Cysteine proteinases"/>
    <property type="match status" value="1"/>
</dbReference>
<evidence type="ECO:0000313" key="7">
    <source>
        <dbReference type="Proteomes" id="UP000245793"/>
    </source>
</evidence>
<evidence type="ECO:0000259" key="5">
    <source>
        <dbReference type="PROSITE" id="PS51935"/>
    </source>
</evidence>
<proteinExistence type="inferred from homology"/>
<dbReference type="EMBL" id="QEKV01000007">
    <property type="protein sequence ID" value="PVY94012.1"/>
    <property type="molecule type" value="Genomic_DNA"/>
</dbReference>
<accession>A0A2U1E2F8</accession>
<keyword evidence="2" id="KW-0645">Protease</keyword>
<keyword evidence="4" id="KW-0788">Thiol protease</keyword>
<comment type="similarity">
    <text evidence="1">Belongs to the peptidase C40 family.</text>
</comment>
<dbReference type="PANTHER" id="PTHR47053:SF1">
    <property type="entry name" value="MUREIN DD-ENDOPEPTIDASE MEPH-RELATED"/>
    <property type="match status" value="1"/>
</dbReference>
<dbReference type="InterPro" id="IPR038765">
    <property type="entry name" value="Papain-like_cys_pep_sf"/>
</dbReference>
<dbReference type="GO" id="GO:0006508">
    <property type="term" value="P:proteolysis"/>
    <property type="evidence" value="ECO:0007669"/>
    <property type="project" value="UniProtKB-KW"/>
</dbReference>
<dbReference type="InterPro" id="IPR051202">
    <property type="entry name" value="Peptidase_C40"/>
</dbReference>
<evidence type="ECO:0000256" key="1">
    <source>
        <dbReference type="ARBA" id="ARBA00007074"/>
    </source>
</evidence>
<keyword evidence="3" id="KW-0378">Hydrolase</keyword>